<gene>
    <name evidence="2" type="ORF">CEK71_02265</name>
</gene>
<feature type="signal peptide" evidence="1">
    <location>
        <begin position="1"/>
        <end position="22"/>
    </location>
</feature>
<accession>A0A1Z4BUR1</accession>
<name>A0A1Z4BUR1_9GAMM</name>
<sequence>MMTLLRLAIFSGLCLGAVSSTAGTLTKDGWEPSECGPKPIAPALNYDSVPGFNDSVAAINTWQQEALVYYSCMTKEANADVKRIHDKVEQQQKDHKDLVESINAETLDVKQRVENAPVVQPGQ</sequence>
<dbReference type="EMBL" id="CP022129">
    <property type="protein sequence ID" value="ASF44983.1"/>
    <property type="molecule type" value="Genomic_DNA"/>
</dbReference>
<evidence type="ECO:0000313" key="3">
    <source>
        <dbReference type="Proteomes" id="UP000197019"/>
    </source>
</evidence>
<dbReference type="RefSeq" id="WP_088617866.1">
    <property type="nucleotide sequence ID" value="NZ_CP022129.1"/>
</dbReference>
<dbReference type="Proteomes" id="UP000197019">
    <property type="component" value="Chromosome"/>
</dbReference>
<protein>
    <submittedName>
        <fullName evidence="2">Uncharacterized protein</fullName>
    </submittedName>
</protein>
<reference evidence="2 3" key="1">
    <citation type="submission" date="2017-06" db="EMBL/GenBank/DDBJ databases">
        <title>Genome Sequencing of the methanotroph Methylovulum psychrotolerants str. HV10-M2 isolated from a high-altitude environment.</title>
        <authorList>
            <person name="Mateos-Rivera A."/>
        </authorList>
    </citation>
    <scope>NUCLEOTIDE SEQUENCE [LARGE SCALE GENOMIC DNA]</scope>
    <source>
        <strain evidence="2 3">HV10_M2</strain>
    </source>
</reference>
<organism evidence="2 3">
    <name type="scientific">Methylovulum psychrotolerans</name>
    <dbReference type="NCBI Taxonomy" id="1704499"/>
    <lineage>
        <taxon>Bacteria</taxon>
        <taxon>Pseudomonadati</taxon>
        <taxon>Pseudomonadota</taxon>
        <taxon>Gammaproteobacteria</taxon>
        <taxon>Methylococcales</taxon>
        <taxon>Methylococcaceae</taxon>
        <taxon>Methylovulum</taxon>
    </lineage>
</organism>
<dbReference type="KEGG" id="mpsy:CEK71_02265"/>
<evidence type="ECO:0000313" key="2">
    <source>
        <dbReference type="EMBL" id="ASF44983.1"/>
    </source>
</evidence>
<dbReference type="OrthoDB" id="5571924at2"/>
<proteinExistence type="predicted"/>
<dbReference type="AlphaFoldDB" id="A0A1Z4BUR1"/>
<evidence type="ECO:0000256" key="1">
    <source>
        <dbReference type="SAM" id="SignalP"/>
    </source>
</evidence>
<keyword evidence="3" id="KW-1185">Reference proteome</keyword>
<keyword evidence="1" id="KW-0732">Signal</keyword>
<feature type="chain" id="PRO_5012577166" evidence="1">
    <location>
        <begin position="23"/>
        <end position="123"/>
    </location>
</feature>